<dbReference type="InterPro" id="IPR002052">
    <property type="entry name" value="DNA_methylase_N6_adenine_CS"/>
</dbReference>
<dbReference type="InterPro" id="IPR004556">
    <property type="entry name" value="HemK-like"/>
</dbReference>
<dbReference type="Gene3D" id="3.40.50.150">
    <property type="entry name" value="Vaccinia Virus protein VP39"/>
    <property type="match status" value="1"/>
</dbReference>
<dbReference type="InterPro" id="IPR040758">
    <property type="entry name" value="PrmC_N"/>
</dbReference>
<keyword evidence="9" id="KW-1185">Reference proteome</keyword>
<feature type="binding site" evidence="5">
    <location>
        <position position="184"/>
    </location>
    <ligand>
        <name>S-adenosyl-L-methionine</name>
        <dbReference type="ChEBI" id="CHEBI:59789"/>
    </ligand>
</feature>
<dbReference type="GO" id="GO:0003676">
    <property type="term" value="F:nucleic acid binding"/>
    <property type="evidence" value="ECO:0007669"/>
    <property type="project" value="InterPro"/>
</dbReference>
<proteinExistence type="inferred from homology"/>
<dbReference type="CDD" id="cd02440">
    <property type="entry name" value="AdoMet_MTases"/>
    <property type="match status" value="1"/>
</dbReference>
<dbReference type="GO" id="GO:0032259">
    <property type="term" value="P:methylation"/>
    <property type="evidence" value="ECO:0007669"/>
    <property type="project" value="UniProtKB-KW"/>
</dbReference>
<dbReference type="EMBL" id="AYYQ01000035">
    <property type="protein sequence ID" value="KRM67757.1"/>
    <property type="molecule type" value="Genomic_DNA"/>
</dbReference>
<evidence type="ECO:0000313" key="8">
    <source>
        <dbReference type="EMBL" id="KRM67757.1"/>
    </source>
</evidence>
<evidence type="ECO:0000256" key="2">
    <source>
        <dbReference type="ARBA" id="ARBA00022679"/>
    </source>
</evidence>
<dbReference type="NCBIfam" id="TIGR00536">
    <property type="entry name" value="hemK_fam"/>
    <property type="match status" value="1"/>
</dbReference>
<reference evidence="8 9" key="1">
    <citation type="journal article" date="2015" name="Genome Announc.">
        <title>Expanding the biotechnology potential of lactobacilli through comparative genomics of 213 strains and associated genera.</title>
        <authorList>
            <person name="Sun Z."/>
            <person name="Harris H.M."/>
            <person name="McCann A."/>
            <person name="Guo C."/>
            <person name="Argimon S."/>
            <person name="Zhang W."/>
            <person name="Yang X."/>
            <person name="Jeffery I.B."/>
            <person name="Cooney J.C."/>
            <person name="Kagawa T.F."/>
            <person name="Liu W."/>
            <person name="Song Y."/>
            <person name="Salvetti E."/>
            <person name="Wrobel A."/>
            <person name="Rasinkangas P."/>
            <person name="Parkhill J."/>
            <person name="Rea M.C."/>
            <person name="O'Sullivan O."/>
            <person name="Ritari J."/>
            <person name="Douillard F.P."/>
            <person name="Paul Ross R."/>
            <person name="Yang R."/>
            <person name="Briner A.E."/>
            <person name="Felis G.E."/>
            <person name="de Vos W.M."/>
            <person name="Barrangou R."/>
            <person name="Klaenhammer T.R."/>
            <person name="Caufield P.W."/>
            <person name="Cui Y."/>
            <person name="Zhang H."/>
            <person name="O'Toole P.W."/>
        </authorList>
    </citation>
    <scope>NUCLEOTIDE SEQUENCE [LARGE SCALE GENOMIC DNA]</scope>
    <source>
        <strain evidence="8 9">DSM 23829</strain>
    </source>
</reference>
<evidence type="ECO:0000256" key="4">
    <source>
        <dbReference type="ARBA" id="ARBA00048391"/>
    </source>
</evidence>
<dbReference type="Pfam" id="PF17827">
    <property type="entry name" value="PrmC_N"/>
    <property type="match status" value="1"/>
</dbReference>
<feature type="binding site" evidence="5">
    <location>
        <position position="143"/>
    </location>
    <ligand>
        <name>S-adenosyl-L-methionine</name>
        <dbReference type="ChEBI" id="CHEBI:59789"/>
    </ligand>
</feature>
<protein>
    <recommendedName>
        <fullName evidence="5">Release factor glutamine methyltransferase</fullName>
        <shortName evidence="5">RF MTase</shortName>
        <ecNumber evidence="5">2.1.1.297</ecNumber>
    </recommendedName>
    <alternativeName>
        <fullName evidence="5">N5-glutamine methyltransferase PrmC</fullName>
    </alternativeName>
    <alternativeName>
        <fullName evidence="5">Protein-(glutamine-N5) MTase PrmC</fullName>
    </alternativeName>
    <alternativeName>
        <fullName evidence="5">Protein-glutamine N-methyltransferase PrmC</fullName>
    </alternativeName>
</protein>
<comment type="caution">
    <text evidence="8">The sequence shown here is derived from an EMBL/GenBank/DDBJ whole genome shotgun (WGS) entry which is preliminary data.</text>
</comment>
<dbReference type="NCBIfam" id="TIGR03534">
    <property type="entry name" value="RF_mod_PrmC"/>
    <property type="match status" value="1"/>
</dbReference>
<comment type="function">
    <text evidence="5">Methylates the class 1 translation termination release factors RF1/PrfA and RF2/PrfB on the glutamine residue of the universally conserved GGQ motif.</text>
</comment>
<dbReference type="InterPro" id="IPR019874">
    <property type="entry name" value="RF_methyltr_PrmC"/>
</dbReference>
<dbReference type="GO" id="GO:0102559">
    <property type="term" value="F:peptide chain release factor N(5)-glutamine methyltransferase activity"/>
    <property type="evidence" value="ECO:0007669"/>
    <property type="project" value="UniProtKB-EC"/>
</dbReference>
<dbReference type="PROSITE" id="PS00092">
    <property type="entry name" value="N6_MTASE"/>
    <property type="match status" value="1"/>
</dbReference>
<dbReference type="AlphaFoldDB" id="A0A0R2AL88"/>
<dbReference type="Proteomes" id="UP000052012">
    <property type="component" value="Unassembled WGS sequence"/>
</dbReference>
<dbReference type="Pfam" id="PF05175">
    <property type="entry name" value="MTS"/>
    <property type="match status" value="1"/>
</dbReference>
<dbReference type="OrthoDB" id="9800643at2"/>
<dbReference type="HAMAP" id="MF_02126">
    <property type="entry name" value="RF_methyltr_PrmC"/>
    <property type="match status" value="1"/>
</dbReference>
<dbReference type="PATRIC" id="fig|1423781.4.peg.489"/>
<keyword evidence="2 5" id="KW-0808">Transferase</keyword>
<feature type="binding site" evidence="5">
    <location>
        <begin position="184"/>
        <end position="187"/>
    </location>
    <ligand>
        <name>substrate</name>
    </ligand>
</feature>
<accession>A0A0R2AL88</accession>
<dbReference type="STRING" id="1423781.FD06_GL000476"/>
<keyword evidence="1 5" id="KW-0489">Methyltransferase</keyword>
<keyword evidence="3 5" id="KW-0949">S-adenosyl-L-methionine</keyword>
<organism evidence="8 9">
    <name type="scientific">Apilactobacillus ozensis DSM 23829 = JCM 17196</name>
    <dbReference type="NCBI Taxonomy" id="1423781"/>
    <lineage>
        <taxon>Bacteria</taxon>
        <taxon>Bacillati</taxon>
        <taxon>Bacillota</taxon>
        <taxon>Bacilli</taxon>
        <taxon>Lactobacillales</taxon>
        <taxon>Lactobacillaceae</taxon>
        <taxon>Apilactobacillus</taxon>
    </lineage>
</organism>
<comment type="caution">
    <text evidence="5">Lacks conserved residue(s) required for the propagation of feature annotation.</text>
</comment>
<evidence type="ECO:0000313" key="9">
    <source>
        <dbReference type="Proteomes" id="UP000052012"/>
    </source>
</evidence>
<dbReference type="SUPFAM" id="SSF53335">
    <property type="entry name" value="S-adenosyl-L-methionine-dependent methyltransferases"/>
    <property type="match status" value="1"/>
</dbReference>
<dbReference type="PANTHER" id="PTHR18895:SF74">
    <property type="entry name" value="MTRF1L RELEASE FACTOR GLUTAMINE METHYLTRANSFERASE"/>
    <property type="match status" value="1"/>
</dbReference>
<feature type="domain" description="Release factor glutamine methyltransferase N-terminal" evidence="7">
    <location>
        <begin position="8"/>
        <end position="76"/>
    </location>
</feature>
<gene>
    <name evidence="5" type="primary">prmC</name>
    <name evidence="8" type="ORF">FD06_GL000476</name>
</gene>
<dbReference type="Gene3D" id="1.10.8.10">
    <property type="entry name" value="DNA helicase RuvA subunit, C-terminal domain"/>
    <property type="match status" value="1"/>
</dbReference>
<dbReference type="PANTHER" id="PTHR18895">
    <property type="entry name" value="HEMK METHYLTRANSFERASE"/>
    <property type="match status" value="1"/>
</dbReference>
<comment type="catalytic activity">
    <reaction evidence="4 5">
        <text>L-glutaminyl-[peptide chain release factor] + S-adenosyl-L-methionine = N(5)-methyl-L-glutaminyl-[peptide chain release factor] + S-adenosyl-L-homocysteine + H(+)</text>
        <dbReference type="Rhea" id="RHEA:42896"/>
        <dbReference type="Rhea" id="RHEA-COMP:10271"/>
        <dbReference type="Rhea" id="RHEA-COMP:10272"/>
        <dbReference type="ChEBI" id="CHEBI:15378"/>
        <dbReference type="ChEBI" id="CHEBI:30011"/>
        <dbReference type="ChEBI" id="CHEBI:57856"/>
        <dbReference type="ChEBI" id="CHEBI:59789"/>
        <dbReference type="ChEBI" id="CHEBI:61891"/>
        <dbReference type="EC" id="2.1.1.297"/>
    </reaction>
</comment>
<evidence type="ECO:0000259" key="7">
    <source>
        <dbReference type="Pfam" id="PF17827"/>
    </source>
</evidence>
<dbReference type="InterPro" id="IPR007848">
    <property type="entry name" value="Small_mtfrase_dom"/>
</dbReference>
<name>A0A0R2AL88_9LACO</name>
<evidence type="ECO:0000259" key="6">
    <source>
        <dbReference type="Pfam" id="PF05175"/>
    </source>
</evidence>
<evidence type="ECO:0000256" key="3">
    <source>
        <dbReference type="ARBA" id="ARBA00022691"/>
    </source>
</evidence>
<dbReference type="InterPro" id="IPR050320">
    <property type="entry name" value="N5-glutamine_MTase"/>
</dbReference>
<feature type="domain" description="Methyltransferase small" evidence="6">
    <location>
        <begin position="115"/>
        <end position="193"/>
    </location>
</feature>
<dbReference type="InterPro" id="IPR029063">
    <property type="entry name" value="SAM-dependent_MTases_sf"/>
</dbReference>
<evidence type="ECO:0000256" key="1">
    <source>
        <dbReference type="ARBA" id="ARBA00022603"/>
    </source>
</evidence>
<comment type="similarity">
    <text evidence="5">Belongs to the protein N5-glutamine methyltransferase family. PrmC subfamily.</text>
</comment>
<dbReference type="EC" id="2.1.1.297" evidence="5"/>
<feature type="binding site" evidence="5">
    <location>
        <begin position="120"/>
        <end position="124"/>
    </location>
    <ligand>
        <name>S-adenosyl-L-methionine</name>
        <dbReference type="ChEBI" id="CHEBI:59789"/>
    </ligand>
</feature>
<dbReference type="RefSeq" id="WP_056966731.1">
    <property type="nucleotide sequence ID" value="NZ_AYYQ01000035.1"/>
</dbReference>
<evidence type="ECO:0000256" key="5">
    <source>
        <dbReference type="HAMAP-Rule" id="MF_02126"/>
    </source>
</evidence>
<sequence length="278" mass="31725">MNKITYFEAQKRASLCIKAQNLPVDAAKYLMMERLNWDDVHLLMHYREIMPENELKQFQTDINRFINGEPAQYIIGKANFYGNDLIVNSNVLIPRPETEELVDWILNDNADGPLNVLDVGTGSGAIAIALKQQRPQWNVWASDISSAALEVAEKNAIKNHVDINFKHSDLFTNINSKFDIIVSNPPYISGDETPYMDESVVKYEPHTALFAKNNGLELYQRISLERGDVSKQNSTLYLEIGFKQQDAVVDIFKQKNPLSKIETKQDLANHPRMVKIQD</sequence>